<dbReference type="AlphaFoldDB" id="A0A2W0HBE7"/>
<dbReference type="Pfam" id="PF03862">
    <property type="entry name" value="SpoVAC_SpoVAEB"/>
    <property type="match status" value="1"/>
</dbReference>
<evidence type="ECO:0000313" key="2">
    <source>
        <dbReference type="EMBL" id="PYZ98497.1"/>
    </source>
</evidence>
<feature type="transmembrane region" description="Helical" evidence="1">
    <location>
        <begin position="25"/>
        <end position="45"/>
    </location>
</feature>
<dbReference type="OrthoDB" id="9797988at2"/>
<reference evidence="2 3" key="1">
    <citation type="submission" date="2017-10" db="EMBL/GenBank/DDBJ databases">
        <title>Bacillus sp. nov., a halophilic bacterium isolated from a Yangshapao Lake.</title>
        <authorList>
            <person name="Wang H."/>
        </authorList>
    </citation>
    <scope>NUCLEOTIDE SEQUENCE [LARGE SCALE GENOMIC DNA]</scope>
    <source>
        <strain evidence="2 3">YSP-3</strain>
    </source>
</reference>
<keyword evidence="1" id="KW-0812">Transmembrane</keyword>
<dbReference type="EMBL" id="PDOF01000001">
    <property type="protein sequence ID" value="PYZ98497.1"/>
    <property type="molecule type" value="Genomic_DNA"/>
</dbReference>
<dbReference type="Proteomes" id="UP000248066">
    <property type="component" value="Unassembled WGS sequence"/>
</dbReference>
<keyword evidence="3" id="KW-1185">Reference proteome</keyword>
<dbReference type="RefSeq" id="WP_110518428.1">
    <property type="nucleotide sequence ID" value="NZ_PDOF01000001.1"/>
</dbReference>
<feature type="transmembrane region" description="Helical" evidence="1">
    <location>
        <begin position="127"/>
        <end position="149"/>
    </location>
</feature>
<dbReference type="InterPro" id="IPR036259">
    <property type="entry name" value="MFS_trans_sf"/>
</dbReference>
<comment type="caution">
    <text evidence="2">The sequence shown here is derived from an EMBL/GenBank/DDBJ whole genome shotgun (WGS) entry which is preliminary data.</text>
</comment>
<feature type="transmembrane region" description="Helical" evidence="1">
    <location>
        <begin position="89"/>
        <end position="107"/>
    </location>
</feature>
<dbReference type="PANTHER" id="PTHR38450:SF1">
    <property type="entry name" value="STAGE V SPORULATION PROTEIN AC"/>
    <property type="match status" value="1"/>
</dbReference>
<keyword evidence="1" id="KW-1133">Transmembrane helix</keyword>
<evidence type="ECO:0000313" key="3">
    <source>
        <dbReference type="Proteomes" id="UP000248066"/>
    </source>
</evidence>
<proteinExistence type="predicted"/>
<name>A0A2W0HBE7_9BACI</name>
<sequence length="154" mass="16988">MKTAEQIQKDRYEERRKKIIIKPTWKRNAFTAFLTGGALAALAQLLFNQYITWFQLTEREAVNPVISTFILAACLLTGAGFFDRLSEKWGAGVIVPITGFANSVTSSAMEARAEGVVYGITGNMFRIAGVVLVFGVASAYLVSFIRVLVEMLIN</sequence>
<protein>
    <submittedName>
        <fullName evidence="2">Stage V sporulation protein AC</fullName>
    </submittedName>
</protein>
<gene>
    <name evidence="2" type="ORF">CR205_07890</name>
</gene>
<accession>A0A2W0HBE7</accession>
<organism evidence="2 3">
    <name type="scientific">Alteribacter lacisalsi</name>
    <dbReference type="NCBI Taxonomy" id="2045244"/>
    <lineage>
        <taxon>Bacteria</taxon>
        <taxon>Bacillati</taxon>
        <taxon>Bacillota</taxon>
        <taxon>Bacilli</taxon>
        <taxon>Bacillales</taxon>
        <taxon>Bacillaceae</taxon>
        <taxon>Alteribacter</taxon>
    </lineage>
</organism>
<dbReference type="Gene3D" id="1.20.1250.20">
    <property type="entry name" value="MFS general substrate transporter like domains"/>
    <property type="match status" value="1"/>
</dbReference>
<keyword evidence="1" id="KW-0472">Membrane</keyword>
<evidence type="ECO:0000256" key="1">
    <source>
        <dbReference type="SAM" id="Phobius"/>
    </source>
</evidence>
<dbReference type="InterPro" id="IPR005562">
    <property type="entry name" value="SpoVA"/>
</dbReference>
<dbReference type="SUPFAM" id="SSF103473">
    <property type="entry name" value="MFS general substrate transporter"/>
    <property type="match status" value="1"/>
</dbReference>
<feature type="transmembrane region" description="Helical" evidence="1">
    <location>
        <begin position="65"/>
        <end position="82"/>
    </location>
</feature>
<dbReference type="PANTHER" id="PTHR38450">
    <property type="entry name" value="STAGE V SPORULATION PROTEIN AC-RELATED"/>
    <property type="match status" value="1"/>
</dbReference>